<dbReference type="KEGG" id="rsz:108846947"/>
<dbReference type="AlphaFoldDB" id="A0A9W3DFH5"/>
<dbReference type="GeneID" id="108846947"/>
<evidence type="ECO:0000313" key="2">
    <source>
        <dbReference type="RefSeq" id="XP_056862193.1"/>
    </source>
</evidence>
<keyword evidence="1" id="KW-1185">Reference proteome</keyword>
<proteinExistence type="predicted"/>
<dbReference type="OrthoDB" id="1095250at2759"/>
<dbReference type="Proteomes" id="UP000504610">
    <property type="component" value="Chromosome 3"/>
</dbReference>
<reference evidence="2" key="2">
    <citation type="submission" date="2025-08" db="UniProtKB">
        <authorList>
            <consortium name="RefSeq"/>
        </authorList>
    </citation>
    <scope>IDENTIFICATION</scope>
    <source>
        <tissue evidence="2">Leaf</tissue>
    </source>
</reference>
<reference evidence="1" key="1">
    <citation type="journal article" date="2019" name="Database">
        <title>The radish genome database (RadishGD): an integrated information resource for radish genomics.</title>
        <authorList>
            <person name="Yu H.J."/>
            <person name="Baek S."/>
            <person name="Lee Y.J."/>
            <person name="Cho A."/>
            <person name="Mun J.H."/>
        </authorList>
    </citation>
    <scope>NUCLEOTIDE SEQUENCE [LARGE SCALE GENOMIC DNA]</scope>
    <source>
        <strain evidence="1">cv. WK10039</strain>
    </source>
</reference>
<sequence>MVAGSIYSLTNFYGSYSKKTFRVAEPDVTITVSWNSVLFPIKDSSVQIPADRFRFYGYAEFEAACDLKMDLHDFVGHMKLVNGKPLSEGMVLDEAEIASTRRILLHVQTHGGPVMKLCLWDKAAMDFCLKFKAHGNTPSVILVTTLNPKRLGDNNYQKFSFEI</sequence>
<organism evidence="1 2">
    <name type="scientific">Raphanus sativus</name>
    <name type="common">Radish</name>
    <name type="synonym">Raphanus raphanistrum var. sativus</name>
    <dbReference type="NCBI Taxonomy" id="3726"/>
    <lineage>
        <taxon>Eukaryota</taxon>
        <taxon>Viridiplantae</taxon>
        <taxon>Streptophyta</taxon>
        <taxon>Embryophyta</taxon>
        <taxon>Tracheophyta</taxon>
        <taxon>Spermatophyta</taxon>
        <taxon>Magnoliopsida</taxon>
        <taxon>eudicotyledons</taxon>
        <taxon>Gunneridae</taxon>
        <taxon>Pentapetalae</taxon>
        <taxon>rosids</taxon>
        <taxon>malvids</taxon>
        <taxon>Brassicales</taxon>
        <taxon>Brassicaceae</taxon>
        <taxon>Brassiceae</taxon>
        <taxon>Raphanus</taxon>
    </lineage>
</organism>
<accession>A0A9W3DFH5</accession>
<gene>
    <name evidence="2" type="primary">LOC108846947</name>
</gene>
<name>A0A9W3DFH5_RAPSA</name>
<dbReference type="RefSeq" id="XP_056862193.1">
    <property type="nucleotide sequence ID" value="XM_057006213.1"/>
</dbReference>
<evidence type="ECO:0000313" key="1">
    <source>
        <dbReference type="Proteomes" id="UP000504610"/>
    </source>
</evidence>
<protein>
    <submittedName>
        <fullName evidence="2">Uncharacterized protein LOC108846947</fullName>
    </submittedName>
</protein>